<dbReference type="AlphaFoldDB" id="A0A1E7ES58"/>
<evidence type="ECO:0000313" key="1">
    <source>
        <dbReference type="EMBL" id="OEU08686.1"/>
    </source>
</evidence>
<dbReference type="InParanoid" id="A0A1E7ES58"/>
<protein>
    <submittedName>
        <fullName evidence="1">Uncharacterized protein</fullName>
    </submittedName>
</protein>
<dbReference type="KEGG" id="fcy:FRACYDRAFT_249586"/>
<evidence type="ECO:0000313" key="2">
    <source>
        <dbReference type="Proteomes" id="UP000095751"/>
    </source>
</evidence>
<proteinExistence type="predicted"/>
<dbReference type="EMBL" id="KV784379">
    <property type="protein sequence ID" value="OEU08686.1"/>
    <property type="molecule type" value="Genomic_DNA"/>
</dbReference>
<sequence length="285" mass="33845">MIQIFFFLITGFVLIQFYNSYIPHKEQLAQSTNFSLNRTFNWDNLDLKTKKAMCGFHKCFFLDKLDPNIGYLFDTEKKDRNATGNLILQNKAFDQAQRLKVEYKIRHFLVGPSFIDKVPTSRMGDRMNSMINVVGVGKTLKRNRRPRYFENTNVIVQRNRVGPIPHALIGCQKRRKEHSIQNIEKLINNSIKPSDRMRFYEHFHDELNSTAKLLQKEPLLVNDFQVMIDTNGRVYHLDFERMLDHEESEKSNSKRLDECLNYLKTLSEHVDMLRFTFRKKDIERT</sequence>
<gene>
    <name evidence="1" type="ORF">FRACYDRAFT_249586</name>
</gene>
<reference evidence="1 2" key="1">
    <citation type="submission" date="2016-09" db="EMBL/GenBank/DDBJ databases">
        <title>Extensive genetic diversity and differential bi-allelic expression allows diatom success in the polar Southern Ocean.</title>
        <authorList>
            <consortium name="DOE Joint Genome Institute"/>
            <person name="Mock T."/>
            <person name="Otillar R.P."/>
            <person name="Strauss J."/>
            <person name="Dupont C."/>
            <person name="Frickenhaus S."/>
            <person name="Maumus F."/>
            <person name="Mcmullan M."/>
            <person name="Sanges R."/>
            <person name="Schmutz J."/>
            <person name="Toseland A."/>
            <person name="Valas R."/>
            <person name="Veluchamy A."/>
            <person name="Ward B.J."/>
            <person name="Allen A."/>
            <person name="Barry K."/>
            <person name="Falciatore A."/>
            <person name="Ferrante M."/>
            <person name="Fortunato A.E."/>
            <person name="Gloeckner G."/>
            <person name="Gruber A."/>
            <person name="Hipkin R."/>
            <person name="Janech M."/>
            <person name="Kroth P."/>
            <person name="Leese F."/>
            <person name="Lindquist E."/>
            <person name="Lyon B.R."/>
            <person name="Martin J."/>
            <person name="Mayer C."/>
            <person name="Parker M."/>
            <person name="Quesneville H."/>
            <person name="Raymond J."/>
            <person name="Uhlig C."/>
            <person name="Valentin K.U."/>
            <person name="Worden A.Z."/>
            <person name="Armbrust E.V."/>
            <person name="Bowler C."/>
            <person name="Green B."/>
            <person name="Moulton V."/>
            <person name="Van Oosterhout C."/>
            <person name="Grigoriev I."/>
        </authorList>
    </citation>
    <scope>NUCLEOTIDE SEQUENCE [LARGE SCALE GENOMIC DNA]</scope>
    <source>
        <strain evidence="1 2">CCMP1102</strain>
    </source>
</reference>
<keyword evidence="2" id="KW-1185">Reference proteome</keyword>
<name>A0A1E7ES58_9STRA</name>
<accession>A0A1E7ES58</accession>
<organism evidence="1 2">
    <name type="scientific">Fragilariopsis cylindrus CCMP1102</name>
    <dbReference type="NCBI Taxonomy" id="635003"/>
    <lineage>
        <taxon>Eukaryota</taxon>
        <taxon>Sar</taxon>
        <taxon>Stramenopiles</taxon>
        <taxon>Ochrophyta</taxon>
        <taxon>Bacillariophyta</taxon>
        <taxon>Bacillariophyceae</taxon>
        <taxon>Bacillariophycidae</taxon>
        <taxon>Bacillariales</taxon>
        <taxon>Bacillariaceae</taxon>
        <taxon>Fragilariopsis</taxon>
    </lineage>
</organism>
<dbReference type="Proteomes" id="UP000095751">
    <property type="component" value="Unassembled WGS sequence"/>
</dbReference>